<reference evidence="1 2" key="1">
    <citation type="submission" date="2019-05" db="EMBL/GenBank/DDBJ databases">
        <title>Another draft genome of Portunus trituberculatus and its Hox gene families provides insights of decapod evolution.</title>
        <authorList>
            <person name="Jeong J.-H."/>
            <person name="Song I."/>
            <person name="Kim S."/>
            <person name="Choi T."/>
            <person name="Kim D."/>
            <person name="Ryu S."/>
            <person name="Kim W."/>
        </authorList>
    </citation>
    <scope>NUCLEOTIDE SEQUENCE [LARGE SCALE GENOMIC DNA]</scope>
    <source>
        <tissue evidence="1">Muscle</tissue>
    </source>
</reference>
<organism evidence="1 2">
    <name type="scientific">Portunus trituberculatus</name>
    <name type="common">Swimming crab</name>
    <name type="synonym">Neptunus trituberculatus</name>
    <dbReference type="NCBI Taxonomy" id="210409"/>
    <lineage>
        <taxon>Eukaryota</taxon>
        <taxon>Metazoa</taxon>
        <taxon>Ecdysozoa</taxon>
        <taxon>Arthropoda</taxon>
        <taxon>Crustacea</taxon>
        <taxon>Multicrustacea</taxon>
        <taxon>Malacostraca</taxon>
        <taxon>Eumalacostraca</taxon>
        <taxon>Eucarida</taxon>
        <taxon>Decapoda</taxon>
        <taxon>Pleocyemata</taxon>
        <taxon>Brachyura</taxon>
        <taxon>Eubrachyura</taxon>
        <taxon>Portunoidea</taxon>
        <taxon>Portunidae</taxon>
        <taxon>Portuninae</taxon>
        <taxon>Portunus</taxon>
    </lineage>
</organism>
<keyword evidence="2" id="KW-1185">Reference proteome</keyword>
<accession>A0A5B7GE93</accession>
<evidence type="ECO:0000313" key="2">
    <source>
        <dbReference type="Proteomes" id="UP000324222"/>
    </source>
</evidence>
<name>A0A5B7GE93_PORTR</name>
<proteinExistence type="predicted"/>
<protein>
    <submittedName>
        <fullName evidence="1">Uncharacterized protein</fullName>
    </submittedName>
</protein>
<dbReference type="Proteomes" id="UP000324222">
    <property type="component" value="Unassembled WGS sequence"/>
</dbReference>
<sequence length="107" mass="12262">MRQEICSSGVSDKAAPNQFVASLRYQRQSAVKQHNTAINHTVLQRNAITDNIQWNQRVLYSFYKNSMHYQLFLLPSLLPSVPPSPHLTILCLTLITFTFTLAHHLLL</sequence>
<comment type="caution">
    <text evidence="1">The sequence shown here is derived from an EMBL/GenBank/DDBJ whole genome shotgun (WGS) entry which is preliminary data.</text>
</comment>
<gene>
    <name evidence="1" type="ORF">E2C01_049659</name>
</gene>
<dbReference type="AlphaFoldDB" id="A0A5B7GE93"/>
<evidence type="ECO:0000313" key="1">
    <source>
        <dbReference type="EMBL" id="MPC55715.1"/>
    </source>
</evidence>
<dbReference type="EMBL" id="VSRR010013383">
    <property type="protein sequence ID" value="MPC55715.1"/>
    <property type="molecule type" value="Genomic_DNA"/>
</dbReference>